<accession>A0A5M6CJC4</accession>
<proteinExistence type="predicted"/>
<dbReference type="Pfam" id="PF03266">
    <property type="entry name" value="NTPase_1"/>
    <property type="match status" value="1"/>
</dbReference>
<dbReference type="InterPro" id="IPR004948">
    <property type="entry name" value="Nuc-triphosphatase_THEP1"/>
</dbReference>
<dbReference type="EMBL" id="VWSH01000002">
    <property type="protein sequence ID" value="KAA5535136.1"/>
    <property type="molecule type" value="Genomic_DNA"/>
</dbReference>
<evidence type="ECO:0000313" key="1">
    <source>
        <dbReference type="EMBL" id="KAA5535136.1"/>
    </source>
</evidence>
<dbReference type="GO" id="GO:0017111">
    <property type="term" value="F:ribonucleoside triphosphate phosphatase activity"/>
    <property type="evidence" value="ECO:0007669"/>
    <property type="project" value="InterPro"/>
</dbReference>
<evidence type="ECO:0000313" key="2">
    <source>
        <dbReference type="Proteomes" id="UP000323632"/>
    </source>
</evidence>
<comment type="caution">
    <text evidence="1">The sequence shown here is derived from an EMBL/GenBank/DDBJ whole genome shotgun (WGS) entry which is preliminary data.</text>
</comment>
<dbReference type="AlphaFoldDB" id="A0A5M6CJC4"/>
<gene>
    <name evidence="1" type="ORF">F0919_11135</name>
</gene>
<dbReference type="RefSeq" id="WP_150032815.1">
    <property type="nucleotide sequence ID" value="NZ_VWSH01000002.1"/>
</dbReference>
<organism evidence="1 2">
    <name type="scientific">Taibaiella lutea</name>
    <dbReference type="NCBI Taxonomy" id="2608001"/>
    <lineage>
        <taxon>Bacteria</taxon>
        <taxon>Pseudomonadati</taxon>
        <taxon>Bacteroidota</taxon>
        <taxon>Chitinophagia</taxon>
        <taxon>Chitinophagales</taxon>
        <taxon>Chitinophagaceae</taxon>
        <taxon>Taibaiella</taxon>
    </lineage>
</organism>
<keyword evidence="2" id="KW-1185">Reference proteome</keyword>
<dbReference type="Gene3D" id="3.40.50.300">
    <property type="entry name" value="P-loop containing nucleotide triphosphate hydrolases"/>
    <property type="match status" value="1"/>
</dbReference>
<name>A0A5M6CJC4_9BACT</name>
<evidence type="ECO:0008006" key="3">
    <source>
        <dbReference type="Google" id="ProtNLM"/>
    </source>
</evidence>
<protein>
    <recommendedName>
        <fullName evidence="3">Nucleotide kinase</fullName>
    </recommendedName>
</protein>
<sequence length="163" mass="18462">MNKNQSIYIFSQNIRSGKTSRLMQWLKYKKNIGGFLTPDVEGMRMLFDISKQKMHPFQVAETYAGPVVSIGRFRFAIATFNIGKDIIANALPDLEWFIIDEAGKLEIEQGEGFEPEVLRIIKCFQSGAMNGNLLLVVRDTLLAKAIEKYDLQGCVILNNDLLL</sequence>
<reference evidence="1 2" key="1">
    <citation type="submission" date="2019-09" db="EMBL/GenBank/DDBJ databases">
        <title>Genome sequence and assembly of Taibaiella sp.</title>
        <authorList>
            <person name="Chhetri G."/>
        </authorList>
    </citation>
    <scope>NUCLEOTIDE SEQUENCE [LARGE SCALE GENOMIC DNA]</scope>
    <source>
        <strain evidence="1 2">KVB11</strain>
    </source>
</reference>
<dbReference type="InterPro" id="IPR027417">
    <property type="entry name" value="P-loop_NTPase"/>
</dbReference>
<dbReference type="Proteomes" id="UP000323632">
    <property type="component" value="Unassembled WGS sequence"/>
</dbReference>